<gene>
    <name evidence="1" type="ORF">FJW02_04085</name>
</gene>
<reference evidence="1 2" key="1">
    <citation type="submission" date="2019-06" db="EMBL/GenBank/DDBJ databases">
        <title>Taxogenomics and systematics of the genus Pantoea.</title>
        <authorList>
            <person name="Tambong J.T."/>
        </authorList>
    </citation>
    <scope>NUCLEOTIDE SEQUENCE [LARGE SCALE GENOMIC DNA]</scope>
    <source>
        <strain evidence="1 2">LMG 24197</strain>
    </source>
</reference>
<dbReference type="Proteomes" id="UP000315469">
    <property type="component" value="Unassembled WGS sequence"/>
</dbReference>
<evidence type="ECO:0000313" key="2">
    <source>
        <dbReference type="Proteomes" id="UP000315469"/>
    </source>
</evidence>
<accession>A0ABY2ZPS6</accession>
<dbReference type="EMBL" id="VHJB01000032">
    <property type="protein sequence ID" value="TPV41858.1"/>
    <property type="molecule type" value="Genomic_DNA"/>
</dbReference>
<proteinExistence type="predicted"/>
<organism evidence="1 2">
    <name type="scientific">Pantoea eucalypti</name>
    <dbReference type="NCBI Taxonomy" id="470933"/>
    <lineage>
        <taxon>Bacteria</taxon>
        <taxon>Pseudomonadati</taxon>
        <taxon>Pseudomonadota</taxon>
        <taxon>Gammaproteobacteria</taxon>
        <taxon>Enterobacterales</taxon>
        <taxon>Erwiniaceae</taxon>
        <taxon>Pantoea</taxon>
    </lineage>
</organism>
<keyword evidence="2" id="KW-1185">Reference proteome</keyword>
<comment type="caution">
    <text evidence="1">The sequence shown here is derived from an EMBL/GenBank/DDBJ whole genome shotgun (WGS) entry which is preliminary data.</text>
</comment>
<sequence length="94" mass="10572">MVKATGQHHLMPAGILKPCPWERPVDNEAMLNTQHLYKHTAFWRNLKSLAAHFTILSVESAEHLVRSAVTSRVANKKIKDLATCQILFLCLLPA</sequence>
<protein>
    <submittedName>
        <fullName evidence="1">Uncharacterized protein</fullName>
    </submittedName>
</protein>
<name>A0ABY2ZPS6_9GAMM</name>
<evidence type="ECO:0000313" key="1">
    <source>
        <dbReference type="EMBL" id="TPV41858.1"/>
    </source>
</evidence>